<feature type="transmembrane region" description="Helical" evidence="1">
    <location>
        <begin position="177"/>
        <end position="210"/>
    </location>
</feature>
<feature type="transmembrane region" description="Helical" evidence="1">
    <location>
        <begin position="131"/>
        <end position="157"/>
    </location>
</feature>
<dbReference type="EMBL" id="PDSK01000056">
    <property type="protein sequence ID" value="PIE35187.1"/>
    <property type="molecule type" value="Genomic_DNA"/>
</dbReference>
<evidence type="ECO:0000313" key="3">
    <source>
        <dbReference type="Proteomes" id="UP000230821"/>
    </source>
</evidence>
<feature type="transmembrane region" description="Helical" evidence="1">
    <location>
        <begin position="336"/>
        <end position="356"/>
    </location>
</feature>
<feature type="transmembrane region" description="Helical" evidence="1">
    <location>
        <begin position="409"/>
        <end position="430"/>
    </location>
</feature>
<name>A0A2G6KHP9_9BACT</name>
<gene>
    <name evidence="2" type="ORF">CSA56_05215</name>
</gene>
<protein>
    <recommendedName>
        <fullName evidence="4">YfhO family protein</fullName>
    </recommendedName>
</protein>
<keyword evidence="1" id="KW-1133">Transmembrane helix</keyword>
<comment type="caution">
    <text evidence="2">The sequence shown here is derived from an EMBL/GenBank/DDBJ whole genome shotgun (WGS) entry which is preliminary data.</text>
</comment>
<feature type="transmembrane region" description="Helical" evidence="1">
    <location>
        <begin position="376"/>
        <end position="397"/>
    </location>
</feature>
<feature type="transmembrane region" description="Helical" evidence="1">
    <location>
        <begin position="304"/>
        <end position="324"/>
    </location>
</feature>
<organism evidence="2 3">
    <name type="scientific">candidate division KSB3 bacterium</name>
    <dbReference type="NCBI Taxonomy" id="2044937"/>
    <lineage>
        <taxon>Bacteria</taxon>
        <taxon>candidate division KSB3</taxon>
    </lineage>
</organism>
<feature type="transmembrane region" description="Helical" evidence="1">
    <location>
        <begin position="450"/>
        <end position="473"/>
    </location>
</feature>
<proteinExistence type="predicted"/>
<feature type="transmembrane region" description="Helical" evidence="1">
    <location>
        <begin position="485"/>
        <end position="503"/>
    </location>
</feature>
<feature type="transmembrane region" description="Helical" evidence="1">
    <location>
        <begin position="791"/>
        <end position="815"/>
    </location>
</feature>
<dbReference type="AlphaFoldDB" id="A0A2G6KHP9"/>
<dbReference type="Proteomes" id="UP000230821">
    <property type="component" value="Unassembled WGS sequence"/>
</dbReference>
<keyword evidence="1" id="KW-0472">Membrane</keyword>
<evidence type="ECO:0000256" key="1">
    <source>
        <dbReference type="SAM" id="Phobius"/>
    </source>
</evidence>
<dbReference type="PANTHER" id="PTHR38454:SF1">
    <property type="entry name" value="INTEGRAL MEMBRANE PROTEIN"/>
    <property type="match status" value="1"/>
</dbReference>
<reference evidence="2 3" key="1">
    <citation type="submission" date="2017-10" db="EMBL/GenBank/DDBJ databases">
        <title>Novel microbial diversity and functional potential in the marine mammal oral microbiome.</title>
        <authorList>
            <person name="Dudek N.K."/>
            <person name="Sun C.L."/>
            <person name="Burstein D."/>
            <person name="Kantor R.S."/>
            <person name="Aliaga Goltsman D.S."/>
            <person name="Bik E.M."/>
            <person name="Thomas B.C."/>
            <person name="Banfield J.F."/>
            <person name="Relman D.A."/>
        </authorList>
    </citation>
    <scope>NUCLEOTIDE SEQUENCE [LARGE SCALE GENOMIC DNA]</scope>
    <source>
        <strain evidence="2">DOLJORAL78_47_16</strain>
    </source>
</reference>
<accession>A0A2G6KHP9</accession>
<dbReference type="PANTHER" id="PTHR38454">
    <property type="entry name" value="INTEGRAL MEMBRANE PROTEIN-RELATED"/>
    <property type="match status" value="1"/>
</dbReference>
<feature type="transmembrane region" description="Helical" evidence="1">
    <location>
        <begin position="222"/>
        <end position="241"/>
    </location>
</feature>
<dbReference type="Pfam" id="PF09586">
    <property type="entry name" value="YfhO"/>
    <property type="match status" value="1"/>
</dbReference>
<feature type="transmembrane region" description="Helical" evidence="1">
    <location>
        <begin position="101"/>
        <end position="119"/>
    </location>
</feature>
<evidence type="ECO:0008006" key="4">
    <source>
        <dbReference type="Google" id="ProtNLM"/>
    </source>
</evidence>
<keyword evidence="1" id="KW-0812">Transmembrane</keyword>
<sequence length="818" mass="92406">MMIQNSSRRSILKEKELWLLVALCLGYFYRPLFLGETFFFRDLYSAFLPQKQLLADFFAAREFPLWNPYLNGGQAYLTSIANAVFDPFNVLYALLPLFDAFNLHIVLLVMLMTVFAYLVSRELGFQPLTSAIAGVLFGFSGYTLSLINVLNLLRAIVYLPLLLYEWQRFFATGKTRWFGAAVLTGALQVCTGAPEITSLSVLFLLGWCLFSSYPRYSTMRKVLIWCVLLVCITGIAAIQLLPSLEIMQYSSRAEGLSFAEFSYWSVFPKQLPALVFPGFLGDFDAPGTSEYWGSALTDGEFPCILSLYIGAITLFLALVGGIYRCKPDKWPLRLRLFLLCLIGTSLLLSLGRFLPFFHWLYAHVPLITIFRYPVKFFSIGILPIALLAGYAIEMSFGEHTGVETGTRKVFLSVLWSVGVSLGFLALAFMTSHPLAVRMQGFFFPEADQEILLRGLARGCTHTMVVWLAVTFLYQYRSLYKRRWQHWMLAAILICDVLAAGRVVNPTASREFLTTVPAAVHHVHEHIGNGRFFRTDLPQNVSLRMPSHELIWKYRWSLEALASYLAAFYRIPFIFHHDLVGLMPPEILKLHGFANTLPWEQRLPLLAAGGVSVFLTEDVVDLPGVRKVADIPTRSNLRSFLYVHEKTAAPVEFVTTWTLAGSETEVFTTLFAPGYDPRHEVVLQSPKPSFLFSLLPERFQSLQAQPPDTSLKCDASQVRIIPDTHRTPYSASSFVSSRCPGVLVFSEPCYPGWKISVDGKNVPIWRANYGFSAIFLPEGTHTVKRSYCPDTLIIGAICSIHFLLITAFITYTGFFLRRR</sequence>
<dbReference type="InterPro" id="IPR018580">
    <property type="entry name" value="Uncharacterised_YfhO"/>
</dbReference>
<evidence type="ECO:0000313" key="2">
    <source>
        <dbReference type="EMBL" id="PIE35187.1"/>
    </source>
</evidence>